<gene>
    <name evidence="6" type="ORF">DB88DRAFT_468933</name>
</gene>
<feature type="transmembrane region" description="Helical" evidence="5">
    <location>
        <begin position="25"/>
        <end position="45"/>
    </location>
</feature>
<evidence type="ECO:0000313" key="6">
    <source>
        <dbReference type="EMBL" id="KAK1920776.1"/>
    </source>
</evidence>
<dbReference type="GO" id="GO:0005886">
    <property type="term" value="C:plasma membrane"/>
    <property type="evidence" value="ECO:0007669"/>
    <property type="project" value="TreeGrafter"/>
</dbReference>
<reference evidence="6" key="1">
    <citation type="submission" date="2023-02" db="EMBL/GenBank/DDBJ databases">
        <title>Identification and recombinant expression of a fungal hydrolase from Papiliotrema laurentii that hydrolyzes apple cutin and clears colloidal polyester polyurethane.</title>
        <authorList>
            <consortium name="DOE Joint Genome Institute"/>
            <person name="Roman V.A."/>
            <person name="Bojanowski C."/>
            <person name="Crable B.R."/>
            <person name="Wagner D.N."/>
            <person name="Hung C.S."/>
            <person name="Nadeau L.J."/>
            <person name="Schratz L."/>
            <person name="Haridas S."/>
            <person name="Pangilinan J."/>
            <person name="Lipzen A."/>
            <person name="Na H."/>
            <person name="Yan M."/>
            <person name="Ng V."/>
            <person name="Grigoriev I.V."/>
            <person name="Spatafora J.W."/>
            <person name="Barlow D."/>
            <person name="Biffinger J."/>
            <person name="Kelley-Loughnane N."/>
            <person name="Varaljay V.A."/>
            <person name="Crookes-Goodson W.J."/>
        </authorList>
    </citation>
    <scope>NUCLEOTIDE SEQUENCE</scope>
    <source>
        <strain evidence="6">5307AH</strain>
    </source>
</reference>
<feature type="transmembrane region" description="Helical" evidence="5">
    <location>
        <begin position="52"/>
        <end position="74"/>
    </location>
</feature>
<dbReference type="Pfam" id="PF04479">
    <property type="entry name" value="RTA1"/>
    <property type="match status" value="1"/>
</dbReference>
<keyword evidence="2 5" id="KW-0812">Transmembrane</keyword>
<keyword evidence="7" id="KW-1185">Reference proteome</keyword>
<comment type="subcellular location">
    <subcellularLocation>
        <location evidence="1">Membrane</location>
        <topology evidence="1">Multi-pass membrane protein</topology>
    </subcellularLocation>
</comment>
<feature type="transmembrane region" description="Helical" evidence="5">
    <location>
        <begin position="277"/>
        <end position="301"/>
    </location>
</feature>
<feature type="transmembrane region" description="Helical" evidence="5">
    <location>
        <begin position="86"/>
        <end position="113"/>
    </location>
</feature>
<feature type="transmembrane region" description="Helical" evidence="5">
    <location>
        <begin position="125"/>
        <end position="144"/>
    </location>
</feature>
<dbReference type="AlphaFoldDB" id="A0AAD9CS03"/>
<dbReference type="GO" id="GO:0000324">
    <property type="term" value="C:fungal-type vacuole"/>
    <property type="evidence" value="ECO:0007669"/>
    <property type="project" value="TreeGrafter"/>
</dbReference>
<sequence>MSLESLVSRVNHLELQSPYGYTPSLAPSMAYLVVFSVLTLVHVILGIRYKYWVVFVTLVPGGILEIVGWAGRLWSHYKVLNSNPFIMQICTLILGPAFFSAWAYTLLGYCITFLGPAFSLLKPKFYLLVFVIADIVSLVLQAIGGGGAAVKAQNGEDTGKSTKIMLAGILFQLGTMTIFVALAIDFIVRVIIRRPWSIRLRRHQLSAAPVDDGATADPTLGADSNTPFDTSAHLRRVEFLLAGVAFASLMIYVRGVYRSIELAQGWTGHLITHEPFFTWLDGLPMVLCLAAFAVAHPGFLLPRRKGWKNA</sequence>
<dbReference type="EMBL" id="JAODAN010000012">
    <property type="protein sequence ID" value="KAK1920776.1"/>
    <property type="molecule type" value="Genomic_DNA"/>
</dbReference>
<feature type="transmembrane region" description="Helical" evidence="5">
    <location>
        <begin position="239"/>
        <end position="257"/>
    </location>
</feature>
<feature type="transmembrane region" description="Helical" evidence="5">
    <location>
        <begin position="164"/>
        <end position="192"/>
    </location>
</feature>
<evidence type="ECO:0000256" key="4">
    <source>
        <dbReference type="ARBA" id="ARBA00023136"/>
    </source>
</evidence>
<keyword evidence="3 5" id="KW-1133">Transmembrane helix</keyword>
<dbReference type="PANTHER" id="PTHR31465:SF9">
    <property type="entry name" value="SPHINGOID LONG-CHAIN BASE TRANSPORTER RSB1"/>
    <property type="match status" value="1"/>
</dbReference>
<organism evidence="6 7">
    <name type="scientific">Papiliotrema laurentii</name>
    <name type="common">Cryptococcus laurentii</name>
    <dbReference type="NCBI Taxonomy" id="5418"/>
    <lineage>
        <taxon>Eukaryota</taxon>
        <taxon>Fungi</taxon>
        <taxon>Dikarya</taxon>
        <taxon>Basidiomycota</taxon>
        <taxon>Agaricomycotina</taxon>
        <taxon>Tremellomycetes</taxon>
        <taxon>Tremellales</taxon>
        <taxon>Rhynchogastremaceae</taxon>
        <taxon>Papiliotrema</taxon>
    </lineage>
</organism>
<protein>
    <submittedName>
        <fullName evidence="6">RTA1 like protein-domain-containing protein</fullName>
    </submittedName>
</protein>
<dbReference type="PANTHER" id="PTHR31465">
    <property type="entry name" value="PROTEIN RTA1-RELATED"/>
    <property type="match status" value="1"/>
</dbReference>
<dbReference type="Proteomes" id="UP001182556">
    <property type="component" value="Unassembled WGS sequence"/>
</dbReference>
<evidence type="ECO:0000256" key="1">
    <source>
        <dbReference type="ARBA" id="ARBA00004141"/>
    </source>
</evidence>
<proteinExistence type="predicted"/>
<evidence type="ECO:0000313" key="7">
    <source>
        <dbReference type="Proteomes" id="UP001182556"/>
    </source>
</evidence>
<accession>A0AAD9CS03</accession>
<keyword evidence="4 5" id="KW-0472">Membrane</keyword>
<evidence type="ECO:0000256" key="5">
    <source>
        <dbReference type="SAM" id="Phobius"/>
    </source>
</evidence>
<name>A0AAD9CS03_PAPLA</name>
<comment type="caution">
    <text evidence="6">The sequence shown here is derived from an EMBL/GenBank/DDBJ whole genome shotgun (WGS) entry which is preliminary data.</text>
</comment>
<evidence type="ECO:0000256" key="2">
    <source>
        <dbReference type="ARBA" id="ARBA00022692"/>
    </source>
</evidence>
<evidence type="ECO:0000256" key="3">
    <source>
        <dbReference type="ARBA" id="ARBA00022989"/>
    </source>
</evidence>
<dbReference type="InterPro" id="IPR007568">
    <property type="entry name" value="RTA1"/>
</dbReference>